<feature type="transmembrane region" description="Helical" evidence="7">
    <location>
        <begin position="187"/>
        <end position="208"/>
    </location>
</feature>
<dbReference type="AlphaFoldDB" id="A0A1X7JY59"/>
<sequence length="263" mass="27522">MIELLQYDFMRRALVAALLVSVICGVLGPISVIKRSVMTTGGIAHGAYGGLGLAWFMGWPPRAGVYGAAVLLAAMATWMERKAPNRSDTVMGMIWAVGMATGVIFTDLTPGYGTELTSYLFGSILTVSSGDIAIMAALALGSLGLVTLGFRPVEAFLFDRTFARTKGVPVGFIDLTISLLTSLAVVAVIRVVGLIMVIALFTMPSALVEKSCRSLASMMALSVLASLFFCLSGLWISVAFDLTAGAAIVAVGGLITVAKRLIS</sequence>
<dbReference type="Pfam" id="PF00950">
    <property type="entry name" value="ABC-3"/>
    <property type="match status" value="1"/>
</dbReference>
<feature type="transmembrane region" description="Helical" evidence="7">
    <location>
        <begin position="37"/>
        <end position="57"/>
    </location>
</feature>
<evidence type="ECO:0000256" key="7">
    <source>
        <dbReference type="SAM" id="Phobius"/>
    </source>
</evidence>
<evidence type="ECO:0000313" key="9">
    <source>
        <dbReference type="Proteomes" id="UP000193355"/>
    </source>
</evidence>
<feature type="transmembrane region" description="Helical" evidence="7">
    <location>
        <begin position="215"/>
        <end position="236"/>
    </location>
</feature>
<dbReference type="OrthoDB" id="9778117at2"/>
<dbReference type="Gene3D" id="1.10.3470.10">
    <property type="entry name" value="ABC transporter involved in vitamin B12 uptake, BtuC"/>
    <property type="match status" value="1"/>
</dbReference>
<gene>
    <name evidence="8" type="ORF">SAMN06275492_11830</name>
</gene>
<dbReference type="SUPFAM" id="SSF81345">
    <property type="entry name" value="ABC transporter involved in vitamin B12 uptake, BtuC"/>
    <property type="match status" value="1"/>
</dbReference>
<dbReference type="EMBL" id="FXBB01000018">
    <property type="protein sequence ID" value="SMG33436.1"/>
    <property type="molecule type" value="Genomic_DNA"/>
</dbReference>
<keyword evidence="5 7" id="KW-0472">Membrane</keyword>
<name>A0A1X7JY59_9BACT</name>
<dbReference type="GO" id="GO:0043190">
    <property type="term" value="C:ATP-binding cassette (ABC) transporter complex"/>
    <property type="evidence" value="ECO:0007669"/>
    <property type="project" value="InterPro"/>
</dbReference>
<feature type="transmembrane region" description="Helical" evidence="7">
    <location>
        <begin position="12"/>
        <end position="30"/>
    </location>
</feature>
<proteinExistence type="inferred from homology"/>
<dbReference type="GO" id="GO:0055085">
    <property type="term" value="P:transmembrane transport"/>
    <property type="evidence" value="ECO:0007669"/>
    <property type="project" value="InterPro"/>
</dbReference>
<dbReference type="InterPro" id="IPR001626">
    <property type="entry name" value="ABC_TroCD"/>
</dbReference>
<dbReference type="PANTHER" id="PTHR30477:SF18">
    <property type="entry name" value="METAL TRANSPORT SYSTEM MEMBRANE PROTEIN CT_417-RELATED"/>
    <property type="match status" value="1"/>
</dbReference>
<keyword evidence="6" id="KW-0813">Transport</keyword>
<evidence type="ECO:0000256" key="5">
    <source>
        <dbReference type="ARBA" id="ARBA00023136"/>
    </source>
</evidence>
<evidence type="ECO:0000256" key="1">
    <source>
        <dbReference type="ARBA" id="ARBA00004141"/>
    </source>
</evidence>
<evidence type="ECO:0000256" key="4">
    <source>
        <dbReference type="ARBA" id="ARBA00022989"/>
    </source>
</evidence>
<dbReference type="Proteomes" id="UP000193355">
    <property type="component" value="Unassembled WGS sequence"/>
</dbReference>
<evidence type="ECO:0000256" key="2">
    <source>
        <dbReference type="ARBA" id="ARBA00008034"/>
    </source>
</evidence>
<organism evidence="8 9">
    <name type="scientific">Dethiosulfovibrio salsuginis</name>
    <dbReference type="NCBI Taxonomy" id="561720"/>
    <lineage>
        <taxon>Bacteria</taxon>
        <taxon>Thermotogati</taxon>
        <taxon>Synergistota</taxon>
        <taxon>Synergistia</taxon>
        <taxon>Synergistales</taxon>
        <taxon>Dethiosulfovibrionaceae</taxon>
        <taxon>Dethiosulfovibrio</taxon>
    </lineage>
</organism>
<comment type="similarity">
    <text evidence="2 6">Belongs to the ABC-3 integral membrane protein family.</text>
</comment>
<feature type="transmembrane region" description="Helical" evidence="7">
    <location>
        <begin position="63"/>
        <end position="80"/>
    </location>
</feature>
<evidence type="ECO:0000313" key="8">
    <source>
        <dbReference type="EMBL" id="SMG33436.1"/>
    </source>
</evidence>
<keyword evidence="3 6" id="KW-0812">Transmembrane</keyword>
<evidence type="ECO:0000256" key="3">
    <source>
        <dbReference type="ARBA" id="ARBA00022692"/>
    </source>
</evidence>
<comment type="subcellular location">
    <subcellularLocation>
        <location evidence="6">Cell membrane</location>
        <topology evidence="6">Multi-pass membrane protein</topology>
    </subcellularLocation>
    <subcellularLocation>
        <location evidence="1">Membrane</location>
        <topology evidence="1">Multi-pass membrane protein</topology>
    </subcellularLocation>
</comment>
<protein>
    <submittedName>
        <fullName evidence="8">Zinc transport system permease protein</fullName>
    </submittedName>
</protein>
<keyword evidence="9" id="KW-1185">Reference proteome</keyword>
<dbReference type="RefSeq" id="WP_085544799.1">
    <property type="nucleotide sequence ID" value="NZ_FXBB01000018.1"/>
</dbReference>
<keyword evidence="4 7" id="KW-1133">Transmembrane helix</keyword>
<dbReference type="GO" id="GO:0010043">
    <property type="term" value="P:response to zinc ion"/>
    <property type="evidence" value="ECO:0007669"/>
    <property type="project" value="TreeGrafter"/>
</dbReference>
<feature type="transmembrane region" description="Helical" evidence="7">
    <location>
        <begin position="92"/>
        <end position="112"/>
    </location>
</feature>
<accession>A0A1X7JY59</accession>
<reference evidence="9" key="1">
    <citation type="submission" date="2017-04" db="EMBL/GenBank/DDBJ databases">
        <authorList>
            <person name="Varghese N."/>
            <person name="Submissions S."/>
        </authorList>
    </citation>
    <scope>NUCLEOTIDE SEQUENCE [LARGE SCALE GENOMIC DNA]</scope>
    <source>
        <strain evidence="9">USBA 82</strain>
    </source>
</reference>
<dbReference type="PANTHER" id="PTHR30477">
    <property type="entry name" value="ABC-TRANSPORTER METAL-BINDING PROTEIN"/>
    <property type="match status" value="1"/>
</dbReference>
<evidence type="ECO:0000256" key="6">
    <source>
        <dbReference type="RuleBase" id="RU003943"/>
    </source>
</evidence>
<dbReference type="STRING" id="561720.SAMN06275492_11830"/>
<dbReference type="InterPro" id="IPR037294">
    <property type="entry name" value="ABC_BtuC-like"/>
</dbReference>
<feature type="transmembrane region" description="Helical" evidence="7">
    <location>
        <begin position="242"/>
        <end position="262"/>
    </location>
</feature>